<evidence type="ECO:0000313" key="3">
    <source>
        <dbReference type="Proteomes" id="UP001165160"/>
    </source>
</evidence>
<organism evidence="2 3">
    <name type="scientific">Triparma verrucosa</name>
    <dbReference type="NCBI Taxonomy" id="1606542"/>
    <lineage>
        <taxon>Eukaryota</taxon>
        <taxon>Sar</taxon>
        <taxon>Stramenopiles</taxon>
        <taxon>Ochrophyta</taxon>
        <taxon>Bolidophyceae</taxon>
        <taxon>Parmales</taxon>
        <taxon>Triparmaceae</taxon>
        <taxon>Triparma</taxon>
    </lineage>
</organism>
<feature type="chain" id="PRO_5040959455" description="EGF-like domain-containing protein" evidence="1">
    <location>
        <begin position="29"/>
        <end position="697"/>
    </location>
</feature>
<name>A0A9W7BGR2_9STRA</name>
<accession>A0A9W7BGR2</accession>
<protein>
    <recommendedName>
        <fullName evidence="4">EGF-like domain-containing protein</fullName>
    </recommendedName>
</protein>
<evidence type="ECO:0008006" key="4">
    <source>
        <dbReference type="Google" id="ProtNLM"/>
    </source>
</evidence>
<feature type="signal peptide" evidence="1">
    <location>
        <begin position="1"/>
        <end position="28"/>
    </location>
</feature>
<proteinExistence type="predicted"/>
<dbReference type="AlphaFoldDB" id="A0A9W7BGR2"/>
<dbReference type="Proteomes" id="UP001165160">
    <property type="component" value="Unassembled WGS sequence"/>
</dbReference>
<dbReference type="EMBL" id="BRXX01000103">
    <property type="protein sequence ID" value="GMH90171.1"/>
    <property type="molecule type" value="Genomic_DNA"/>
</dbReference>
<evidence type="ECO:0000256" key="1">
    <source>
        <dbReference type="SAM" id="SignalP"/>
    </source>
</evidence>
<keyword evidence="3" id="KW-1185">Reference proteome</keyword>
<sequence length="697" mass="77204">MPPPTSQFPPSHLLLLLVFLCGAASVAGQDAGVDPLLAVNPNKFEIDNLGFRYSPEDGSFIERPLTKEPHTAQTGGQFGVYEGFPALITTSDISSSPLEDNYLRSANPDGSGAGTRNWKKMQHGSQSFTRRNGHATSVFKCPAIANLPEGTECLWLVGGRSEEYQAFDLEFTRRNADVFYSSTGDEWWQVDILKGNYDDGIGNFDASFPGKRPVAPWYSRFGHSLDAIDMGPRSMSEGKDAMVLLGGYSPEPSNDVWITTDGVTWAFDGYAPWVARGWHSTAIFKGELYVIGGAPLTNDIWVGNLTVKDNSIYNITHHTAYDLTMVWKQNVKYMDADIPFSPRSGHCLLTQLRRNTYNTTDDLSTTDRMFLIGGFGSWPSDDPKYDGERSRNDVYFTEDGKNWTKMKPPCTDSTCQQRKMSMDWAARAWHGCATFHDPNDRSLDINDAAKWEYDIDDGNGDEILHPKMYIMGGGYIGTKRNHVIRKMEGYVDTWWSRDGMNWQQVNLKDSAGAALYTTQEWAETAVEGVDINIGKWGFTIETFKRSEDMNGDGVISDEPLSFDVAGNKASTTTTVAETGETITTVKTTALFWRSIKNKTESAVPSLFFIAGDTVDAGGLVNDVFVSKPGLLCEKNGITCNGQGVCGPGTLGCICTSRQWLGEYCERLNEDYYAAGWFLKVGRVNGVVVISAVLWFIM</sequence>
<keyword evidence="1" id="KW-0732">Signal</keyword>
<dbReference type="Gene3D" id="2.120.10.80">
    <property type="entry name" value="Kelch-type beta propeller"/>
    <property type="match status" value="1"/>
</dbReference>
<evidence type="ECO:0000313" key="2">
    <source>
        <dbReference type="EMBL" id="GMH90171.1"/>
    </source>
</evidence>
<dbReference type="InterPro" id="IPR015915">
    <property type="entry name" value="Kelch-typ_b-propeller"/>
</dbReference>
<comment type="caution">
    <text evidence="2">The sequence shown here is derived from an EMBL/GenBank/DDBJ whole genome shotgun (WGS) entry which is preliminary data.</text>
</comment>
<gene>
    <name evidence="2" type="ORF">TrVE_jg8107</name>
</gene>
<reference evidence="3" key="1">
    <citation type="journal article" date="2023" name="Commun. Biol.">
        <title>Genome analysis of Parmales, the sister group of diatoms, reveals the evolutionary specialization of diatoms from phago-mixotrophs to photoautotrophs.</title>
        <authorList>
            <person name="Ban H."/>
            <person name="Sato S."/>
            <person name="Yoshikawa S."/>
            <person name="Yamada K."/>
            <person name="Nakamura Y."/>
            <person name="Ichinomiya M."/>
            <person name="Sato N."/>
            <person name="Blanc-Mathieu R."/>
            <person name="Endo H."/>
            <person name="Kuwata A."/>
            <person name="Ogata H."/>
        </authorList>
    </citation>
    <scope>NUCLEOTIDE SEQUENCE [LARGE SCALE GENOMIC DNA]</scope>
    <source>
        <strain evidence="3">NIES 3699</strain>
    </source>
</reference>